<dbReference type="InterPro" id="IPR056632">
    <property type="entry name" value="DUF7730"/>
</dbReference>
<proteinExistence type="predicted"/>
<reference evidence="2 3" key="1">
    <citation type="journal article" date="2024" name="Commun. Biol.">
        <title>Comparative genomic analysis of thermophilic fungi reveals convergent evolutionary adaptations and gene losses.</title>
        <authorList>
            <person name="Steindorff A.S."/>
            <person name="Aguilar-Pontes M.V."/>
            <person name="Robinson A.J."/>
            <person name="Andreopoulos B."/>
            <person name="LaButti K."/>
            <person name="Kuo A."/>
            <person name="Mondo S."/>
            <person name="Riley R."/>
            <person name="Otillar R."/>
            <person name="Haridas S."/>
            <person name="Lipzen A."/>
            <person name="Grimwood J."/>
            <person name="Schmutz J."/>
            <person name="Clum A."/>
            <person name="Reid I.D."/>
            <person name="Moisan M.C."/>
            <person name="Butler G."/>
            <person name="Nguyen T.T.M."/>
            <person name="Dewar K."/>
            <person name="Conant G."/>
            <person name="Drula E."/>
            <person name="Henrissat B."/>
            <person name="Hansel C."/>
            <person name="Singer S."/>
            <person name="Hutchinson M.I."/>
            <person name="de Vries R.P."/>
            <person name="Natvig D.O."/>
            <person name="Powell A.J."/>
            <person name="Tsang A."/>
            <person name="Grigoriev I.V."/>
        </authorList>
    </citation>
    <scope>NUCLEOTIDE SEQUENCE [LARGE SCALE GENOMIC DNA]</scope>
    <source>
        <strain evidence="2 3">CBS 494.80</strain>
    </source>
</reference>
<comment type="caution">
    <text evidence="2">The sequence shown here is derived from an EMBL/GenBank/DDBJ whole genome shotgun (WGS) entry which is preliminary data.</text>
</comment>
<evidence type="ECO:0000313" key="3">
    <source>
        <dbReference type="Proteomes" id="UP001595075"/>
    </source>
</evidence>
<dbReference type="EMBL" id="JAZHXI010000012">
    <property type="protein sequence ID" value="KAL2065800.1"/>
    <property type="molecule type" value="Genomic_DNA"/>
</dbReference>
<evidence type="ECO:0000259" key="1">
    <source>
        <dbReference type="Pfam" id="PF24864"/>
    </source>
</evidence>
<feature type="domain" description="DUF7730" evidence="1">
    <location>
        <begin position="8"/>
        <end position="241"/>
    </location>
</feature>
<evidence type="ECO:0000313" key="2">
    <source>
        <dbReference type="EMBL" id="KAL2065800.1"/>
    </source>
</evidence>
<accession>A0ABR4C7U7</accession>
<dbReference type="Pfam" id="PF24864">
    <property type="entry name" value="DUF7730"/>
    <property type="match status" value="1"/>
</dbReference>
<keyword evidence="3" id="KW-1185">Reference proteome</keyword>
<sequence length="385" mass="45116">MMNKTLHTNSESKLLSAPLEVRRAIYAHFDSGPLHASLWEGRIRISRCLQPNLGDHQFDGHERRLIREITTTDREYQSQPIWARRLDSTWGHHWECEELALANEDAFDEGHMMRLAFVCKKMLMDVCDLLVEKSAFHITNLNMLNYHSPGLYLSDDAQARSCIWNYLRPRIQDLRITLRLPLAFYQAFEGHDVSDSELAQPEIEILSIMYDWNRFWFSVCNLKALRNLHVWLDHDHESSWSLVKERYVLLPVFDILAMRIKNASCHLGTPSFGVVFNLPKLHPNIAKPYSHFVSETKTQPFQVERRIRQRYHSQAPDQFSRVVKVAPDFPALWYLACEEGVPEESRVVFESLQLKDLEKLETILWSEGTDPVLWDRENRGYIGCH</sequence>
<gene>
    <name evidence="2" type="ORF">VTL71DRAFT_3470</name>
</gene>
<protein>
    <recommendedName>
        <fullName evidence="1">DUF7730 domain-containing protein</fullName>
    </recommendedName>
</protein>
<name>A0ABR4C7U7_9HELO</name>
<organism evidence="2 3">
    <name type="scientific">Oculimacula yallundae</name>
    <dbReference type="NCBI Taxonomy" id="86028"/>
    <lineage>
        <taxon>Eukaryota</taxon>
        <taxon>Fungi</taxon>
        <taxon>Dikarya</taxon>
        <taxon>Ascomycota</taxon>
        <taxon>Pezizomycotina</taxon>
        <taxon>Leotiomycetes</taxon>
        <taxon>Helotiales</taxon>
        <taxon>Ploettnerulaceae</taxon>
        <taxon>Oculimacula</taxon>
    </lineage>
</organism>
<dbReference type="Proteomes" id="UP001595075">
    <property type="component" value="Unassembled WGS sequence"/>
</dbReference>